<dbReference type="EMBL" id="WFLM01000009">
    <property type="protein sequence ID" value="KAB8035880.1"/>
    <property type="molecule type" value="Genomic_DNA"/>
</dbReference>
<dbReference type="Proteomes" id="UP000437748">
    <property type="component" value="Unassembled WGS sequence"/>
</dbReference>
<name>A0A6N6VQE3_9BACT</name>
<gene>
    <name evidence="1" type="ORF">GCL60_16755</name>
</gene>
<reference evidence="1 2" key="1">
    <citation type="submission" date="2019-10" db="EMBL/GenBank/DDBJ databases">
        <title>New species of Slilvanegrellaceae.</title>
        <authorList>
            <person name="Pitt A."/>
            <person name="Hahn M.W."/>
        </authorList>
    </citation>
    <scope>NUCLEOTIDE SEQUENCE [LARGE SCALE GENOMIC DNA]</scope>
    <source>
        <strain evidence="1 2">SP-Ram-0.45-NSY-1</strain>
    </source>
</reference>
<keyword evidence="2" id="KW-1185">Reference proteome</keyword>
<evidence type="ECO:0000313" key="1">
    <source>
        <dbReference type="EMBL" id="KAB8035880.1"/>
    </source>
</evidence>
<accession>A0A6N6VQE3</accession>
<dbReference type="AlphaFoldDB" id="A0A6N6VQE3"/>
<protein>
    <submittedName>
        <fullName evidence="1">Uncharacterized protein</fullName>
    </submittedName>
</protein>
<evidence type="ECO:0000313" key="2">
    <source>
        <dbReference type="Proteomes" id="UP000437748"/>
    </source>
</evidence>
<comment type="caution">
    <text evidence="1">The sequence shown here is derived from an EMBL/GenBank/DDBJ whole genome shotgun (WGS) entry which is preliminary data.</text>
</comment>
<proteinExistence type="predicted"/>
<dbReference type="Pfam" id="PF15933">
    <property type="entry name" value="RnlB_antitoxin"/>
    <property type="match status" value="1"/>
</dbReference>
<organism evidence="1 2">
    <name type="scientific">Silvanigrella paludirubra</name>
    <dbReference type="NCBI Taxonomy" id="2499159"/>
    <lineage>
        <taxon>Bacteria</taxon>
        <taxon>Pseudomonadati</taxon>
        <taxon>Bdellovibrionota</taxon>
        <taxon>Oligoflexia</taxon>
        <taxon>Silvanigrellales</taxon>
        <taxon>Silvanigrellaceae</taxon>
        <taxon>Silvanigrella</taxon>
    </lineage>
</organism>
<sequence>MNQISLKNHGENKMEDIHLKINDKNSKYRAKIYMKNKSSDFTNFNEIEKELKNKNIKKGLIFFDLSKRNFPEKNCFFEIYYNGERFIDGTWKQVNQEERI</sequence>
<dbReference type="InterPro" id="IPR031834">
    <property type="entry name" value="RnlB/LsoB_antitoxin"/>
</dbReference>